<evidence type="ECO:0000313" key="1">
    <source>
        <dbReference type="EMBL" id="KAF2673951.1"/>
    </source>
</evidence>
<evidence type="ECO:0000313" key="2">
    <source>
        <dbReference type="Proteomes" id="UP000799302"/>
    </source>
</evidence>
<dbReference type="InterPro" id="IPR032675">
    <property type="entry name" value="LRR_dom_sf"/>
</dbReference>
<gene>
    <name evidence="1" type="ORF">BT63DRAFT_410896</name>
</gene>
<sequence length="425" mass="48274">MARNLSTLPTEIIEMISADLGPDQRHFRLVCKEIHQKAYRSWIQIFESLVTDLSRSSFHEFFEHFQYLKYCRSLTIKGDEYAEGDMKRRLGHGLKWRRNGHDILDEKNAGYNLLYKLLVDCLPNCNSVCLFPGYEANLHSDIEFARTSPPTGADVLSMVYFIAATAEKKINRLHLPPPDSYRSTSCCMIPEVVIFDTVYSKSFWGNMTELSVDLYVLQGCEEEDMLWILQTATNLTSLTVTNFYDDGYLAISWLQALCNHNAPSRLRSLSLGSVAVDYAVLDGLIKAQKQTLTSLKLSGISIYPPSWAQFFNTASQILQKLTFVDVGMLNQGAFMFPGLCNPLVAMDGPPPSPPNDFPFDEDDPWRLEYDLTFYEAVRALPLKTSATIDKEFMEPQDVLIYDVSYEGPEMAKALHCISQAVYKCR</sequence>
<dbReference type="Gene3D" id="3.80.10.10">
    <property type="entry name" value="Ribonuclease Inhibitor"/>
    <property type="match status" value="1"/>
</dbReference>
<keyword evidence="2" id="KW-1185">Reference proteome</keyword>
<accession>A0A6A6URC0</accession>
<reference evidence="1" key="1">
    <citation type="journal article" date="2020" name="Stud. Mycol.">
        <title>101 Dothideomycetes genomes: a test case for predicting lifestyles and emergence of pathogens.</title>
        <authorList>
            <person name="Haridas S."/>
            <person name="Albert R."/>
            <person name="Binder M."/>
            <person name="Bloem J."/>
            <person name="Labutti K."/>
            <person name="Salamov A."/>
            <person name="Andreopoulos B."/>
            <person name="Baker S."/>
            <person name="Barry K."/>
            <person name="Bills G."/>
            <person name="Bluhm B."/>
            <person name="Cannon C."/>
            <person name="Castanera R."/>
            <person name="Culley D."/>
            <person name="Daum C."/>
            <person name="Ezra D."/>
            <person name="Gonzalez J."/>
            <person name="Henrissat B."/>
            <person name="Kuo A."/>
            <person name="Liang C."/>
            <person name="Lipzen A."/>
            <person name="Lutzoni F."/>
            <person name="Magnuson J."/>
            <person name="Mondo S."/>
            <person name="Nolan M."/>
            <person name="Ohm R."/>
            <person name="Pangilinan J."/>
            <person name="Park H.-J."/>
            <person name="Ramirez L."/>
            <person name="Alfaro M."/>
            <person name="Sun H."/>
            <person name="Tritt A."/>
            <person name="Yoshinaga Y."/>
            <person name="Zwiers L.-H."/>
            <person name="Turgeon B."/>
            <person name="Goodwin S."/>
            <person name="Spatafora J."/>
            <person name="Crous P."/>
            <person name="Grigoriev I."/>
        </authorList>
    </citation>
    <scope>NUCLEOTIDE SEQUENCE</scope>
    <source>
        <strain evidence="1">CBS 115976</strain>
    </source>
</reference>
<organism evidence="1 2">
    <name type="scientific">Microthyrium microscopicum</name>
    <dbReference type="NCBI Taxonomy" id="703497"/>
    <lineage>
        <taxon>Eukaryota</taxon>
        <taxon>Fungi</taxon>
        <taxon>Dikarya</taxon>
        <taxon>Ascomycota</taxon>
        <taxon>Pezizomycotina</taxon>
        <taxon>Dothideomycetes</taxon>
        <taxon>Dothideomycetes incertae sedis</taxon>
        <taxon>Microthyriales</taxon>
        <taxon>Microthyriaceae</taxon>
        <taxon>Microthyrium</taxon>
    </lineage>
</organism>
<protein>
    <recommendedName>
        <fullName evidence="3">F-box domain-containing protein</fullName>
    </recommendedName>
</protein>
<proteinExistence type="predicted"/>
<dbReference type="Proteomes" id="UP000799302">
    <property type="component" value="Unassembled WGS sequence"/>
</dbReference>
<evidence type="ECO:0008006" key="3">
    <source>
        <dbReference type="Google" id="ProtNLM"/>
    </source>
</evidence>
<name>A0A6A6URC0_9PEZI</name>
<dbReference type="AlphaFoldDB" id="A0A6A6URC0"/>
<dbReference type="EMBL" id="MU004231">
    <property type="protein sequence ID" value="KAF2673951.1"/>
    <property type="molecule type" value="Genomic_DNA"/>
</dbReference>
<dbReference type="OrthoDB" id="5279008at2759"/>